<organism evidence="1 2">
    <name type="scientific">Platanthera guangdongensis</name>
    <dbReference type="NCBI Taxonomy" id="2320717"/>
    <lineage>
        <taxon>Eukaryota</taxon>
        <taxon>Viridiplantae</taxon>
        <taxon>Streptophyta</taxon>
        <taxon>Embryophyta</taxon>
        <taxon>Tracheophyta</taxon>
        <taxon>Spermatophyta</taxon>
        <taxon>Magnoliopsida</taxon>
        <taxon>Liliopsida</taxon>
        <taxon>Asparagales</taxon>
        <taxon>Orchidaceae</taxon>
        <taxon>Orchidoideae</taxon>
        <taxon>Orchideae</taxon>
        <taxon>Orchidinae</taxon>
        <taxon>Platanthera</taxon>
    </lineage>
</organism>
<reference evidence="1 2" key="1">
    <citation type="journal article" date="2022" name="Nat. Plants">
        <title>Genomes of leafy and leafless Platanthera orchids illuminate the evolution of mycoheterotrophy.</title>
        <authorList>
            <person name="Li M.H."/>
            <person name="Liu K.W."/>
            <person name="Li Z."/>
            <person name="Lu H.C."/>
            <person name="Ye Q.L."/>
            <person name="Zhang D."/>
            <person name="Wang J.Y."/>
            <person name="Li Y.F."/>
            <person name="Zhong Z.M."/>
            <person name="Liu X."/>
            <person name="Yu X."/>
            <person name="Liu D.K."/>
            <person name="Tu X.D."/>
            <person name="Liu B."/>
            <person name="Hao Y."/>
            <person name="Liao X.Y."/>
            <person name="Jiang Y.T."/>
            <person name="Sun W.H."/>
            <person name="Chen J."/>
            <person name="Chen Y.Q."/>
            <person name="Ai Y."/>
            <person name="Zhai J.W."/>
            <person name="Wu S.S."/>
            <person name="Zhou Z."/>
            <person name="Hsiao Y.Y."/>
            <person name="Wu W.L."/>
            <person name="Chen Y.Y."/>
            <person name="Lin Y.F."/>
            <person name="Hsu J.L."/>
            <person name="Li C.Y."/>
            <person name="Wang Z.W."/>
            <person name="Zhao X."/>
            <person name="Zhong W.Y."/>
            <person name="Ma X.K."/>
            <person name="Ma L."/>
            <person name="Huang J."/>
            <person name="Chen G.Z."/>
            <person name="Huang M.Z."/>
            <person name="Huang L."/>
            <person name="Peng D.H."/>
            <person name="Luo Y.B."/>
            <person name="Zou S.Q."/>
            <person name="Chen S.P."/>
            <person name="Lan S."/>
            <person name="Tsai W.C."/>
            <person name="Van de Peer Y."/>
            <person name="Liu Z.J."/>
        </authorList>
    </citation>
    <scope>NUCLEOTIDE SEQUENCE [LARGE SCALE GENOMIC DNA]</scope>
    <source>
        <strain evidence="1">Lor288</strain>
    </source>
</reference>
<sequence length="51" mass="6089">MNERKLRLLVIVHSVDLVYKLRKFWHTELLSVGLVKVEIKEDIKNEAPKME</sequence>
<proteinExistence type="predicted"/>
<protein>
    <submittedName>
        <fullName evidence="1">Uncharacterized protein</fullName>
    </submittedName>
</protein>
<name>A0ABR2MNB8_9ASPA</name>
<gene>
    <name evidence="1" type="ORF">KSP40_PGU008766</name>
</gene>
<dbReference type="EMBL" id="JBBWWR010000006">
    <property type="protein sequence ID" value="KAK8965015.1"/>
    <property type="molecule type" value="Genomic_DNA"/>
</dbReference>
<keyword evidence="2" id="KW-1185">Reference proteome</keyword>
<evidence type="ECO:0000313" key="2">
    <source>
        <dbReference type="Proteomes" id="UP001412067"/>
    </source>
</evidence>
<accession>A0ABR2MNB8</accession>
<evidence type="ECO:0000313" key="1">
    <source>
        <dbReference type="EMBL" id="KAK8965015.1"/>
    </source>
</evidence>
<comment type="caution">
    <text evidence="1">The sequence shown here is derived from an EMBL/GenBank/DDBJ whole genome shotgun (WGS) entry which is preliminary data.</text>
</comment>
<dbReference type="Proteomes" id="UP001412067">
    <property type="component" value="Unassembled WGS sequence"/>
</dbReference>